<name>A0A540VK28_9GAMM</name>
<accession>A0A540VK28</accession>
<evidence type="ECO:0000313" key="1">
    <source>
        <dbReference type="EMBL" id="TQE97101.1"/>
    </source>
</evidence>
<organism evidence="1 2">
    <name type="scientific">Spiribacter salinus</name>
    <dbReference type="NCBI Taxonomy" id="1335746"/>
    <lineage>
        <taxon>Bacteria</taxon>
        <taxon>Pseudomonadati</taxon>
        <taxon>Pseudomonadota</taxon>
        <taxon>Gammaproteobacteria</taxon>
        <taxon>Chromatiales</taxon>
        <taxon>Ectothiorhodospiraceae</taxon>
        <taxon>Spiribacter</taxon>
    </lineage>
</organism>
<gene>
    <name evidence="1" type="ORF">FKY71_16255</name>
</gene>
<protein>
    <submittedName>
        <fullName evidence="1">Helix-turn-helix domain-containing protein</fullName>
    </submittedName>
</protein>
<dbReference type="Proteomes" id="UP000315400">
    <property type="component" value="Unassembled WGS sequence"/>
</dbReference>
<sequence length="102" mass="11206">GVDADDPYDQMPRPGFLGEESFIEEVLDKSGDEPISAEVPKRLRPALSLEQIEKHAGERNRAIAEAYSTGAYTLTEIARHFGIHLSTASRIARGVVNARNKT</sequence>
<dbReference type="EMBL" id="VIFK01000320">
    <property type="protein sequence ID" value="TQE97101.1"/>
    <property type="molecule type" value="Genomic_DNA"/>
</dbReference>
<feature type="non-terminal residue" evidence="1">
    <location>
        <position position="1"/>
    </location>
</feature>
<reference evidence="1 2" key="1">
    <citation type="submission" date="2019-06" db="EMBL/GenBank/DDBJ databases">
        <title>Metagenome assembled Genome of Spiribacter salinus SL48-SHIP from the microbial mat of Salt Lake 48 (Novosibirsk region, Russia).</title>
        <authorList>
            <person name="Shipova A."/>
            <person name="Rozanov A.S."/>
            <person name="Bryanskaya A.V."/>
            <person name="Peltek S.E."/>
        </authorList>
    </citation>
    <scope>NUCLEOTIDE SEQUENCE [LARGE SCALE GENOMIC DNA]</scope>
    <source>
        <strain evidence="1">SL48-SHIP-2</strain>
    </source>
</reference>
<comment type="caution">
    <text evidence="1">The sequence shown here is derived from an EMBL/GenBank/DDBJ whole genome shotgun (WGS) entry which is preliminary data.</text>
</comment>
<dbReference type="AlphaFoldDB" id="A0A540VK28"/>
<evidence type="ECO:0000313" key="2">
    <source>
        <dbReference type="Proteomes" id="UP000315400"/>
    </source>
</evidence>
<proteinExistence type="predicted"/>